<organism evidence="2 3">
    <name type="scientific">Halomarina ordinaria</name>
    <dbReference type="NCBI Taxonomy" id="3033939"/>
    <lineage>
        <taxon>Archaea</taxon>
        <taxon>Methanobacteriati</taxon>
        <taxon>Methanobacteriota</taxon>
        <taxon>Stenosarchaea group</taxon>
        <taxon>Halobacteria</taxon>
        <taxon>Halobacteriales</taxon>
        <taxon>Natronomonadaceae</taxon>
        <taxon>Halomarina</taxon>
    </lineage>
</organism>
<comment type="caution">
    <text evidence="2">The sequence shown here is derived from an EMBL/GenBank/DDBJ whole genome shotgun (WGS) entry which is preliminary data.</text>
</comment>
<evidence type="ECO:0000313" key="2">
    <source>
        <dbReference type="EMBL" id="MFC6835266.1"/>
    </source>
</evidence>
<gene>
    <name evidence="2" type="ORF">ACFQHK_01935</name>
</gene>
<dbReference type="AlphaFoldDB" id="A0ABD5U466"/>
<dbReference type="SUPFAM" id="SSF56281">
    <property type="entry name" value="Metallo-hydrolase/oxidoreductase"/>
    <property type="match status" value="1"/>
</dbReference>
<feature type="domain" description="Metallo-beta-lactamase" evidence="1">
    <location>
        <begin position="21"/>
        <end position="185"/>
    </location>
</feature>
<dbReference type="InterPro" id="IPR001279">
    <property type="entry name" value="Metallo-B-lactamas"/>
</dbReference>
<dbReference type="PANTHER" id="PTHR42951">
    <property type="entry name" value="METALLO-BETA-LACTAMASE DOMAIN-CONTAINING"/>
    <property type="match status" value="1"/>
</dbReference>
<dbReference type="SMART" id="SM00849">
    <property type="entry name" value="Lactamase_B"/>
    <property type="match status" value="1"/>
</dbReference>
<keyword evidence="3" id="KW-1185">Reference proteome</keyword>
<dbReference type="EMBL" id="JBHSXM010000001">
    <property type="protein sequence ID" value="MFC6835266.1"/>
    <property type="molecule type" value="Genomic_DNA"/>
</dbReference>
<dbReference type="InterPro" id="IPR036866">
    <property type="entry name" value="RibonucZ/Hydroxyglut_hydro"/>
</dbReference>
<dbReference type="Proteomes" id="UP001596406">
    <property type="component" value="Unassembled WGS sequence"/>
</dbReference>
<evidence type="ECO:0000259" key="1">
    <source>
        <dbReference type="SMART" id="SM00849"/>
    </source>
</evidence>
<reference evidence="2 3" key="1">
    <citation type="journal article" date="2019" name="Int. J. Syst. Evol. Microbiol.">
        <title>The Global Catalogue of Microorganisms (GCM) 10K type strain sequencing project: providing services to taxonomists for standard genome sequencing and annotation.</title>
        <authorList>
            <consortium name="The Broad Institute Genomics Platform"/>
            <consortium name="The Broad Institute Genome Sequencing Center for Infectious Disease"/>
            <person name="Wu L."/>
            <person name="Ma J."/>
        </authorList>
    </citation>
    <scope>NUCLEOTIDE SEQUENCE [LARGE SCALE GENOMIC DNA]</scope>
    <source>
        <strain evidence="2 3">PSRA2</strain>
    </source>
</reference>
<dbReference type="Gene3D" id="3.60.15.10">
    <property type="entry name" value="Ribonuclease Z/Hydroxyacylglutathione hydrolase-like"/>
    <property type="match status" value="1"/>
</dbReference>
<dbReference type="PANTHER" id="PTHR42951:SF17">
    <property type="entry name" value="METALLO-BETA-LACTAMASE DOMAIN-CONTAINING PROTEIN"/>
    <property type="match status" value="1"/>
</dbReference>
<protein>
    <submittedName>
        <fullName evidence="2">MBL fold metallo-hydrolase</fullName>
    </submittedName>
</protein>
<dbReference type="RefSeq" id="WP_304446973.1">
    <property type="nucleotide sequence ID" value="NZ_JARRAH010000001.1"/>
</dbReference>
<dbReference type="Pfam" id="PF00753">
    <property type="entry name" value="Lactamase_B"/>
    <property type="match status" value="1"/>
</dbReference>
<sequence length="208" mass="22449">MPTELVPDVYDLTLRTRGAARYRAFLVDGDTPTLFDCGFPDTTDVLREEVDATGVTPERLVVTHADGDHVGGLEAVVEAYGAETYLPEGGSSDVDGVDHRYGDGDRIGEFVAVATPGHRDDHHALVDEGRSLAVLGDAVSGSDQRGIPPGYFVLPPAVYSEDLHEAEASLERLLDYDFDAALLYHGSSVLEDASERLRAFVEFVGRPT</sequence>
<proteinExistence type="predicted"/>
<accession>A0ABD5U466</accession>
<dbReference type="InterPro" id="IPR050855">
    <property type="entry name" value="NDM-1-like"/>
</dbReference>
<evidence type="ECO:0000313" key="3">
    <source>
        <dbReference type="Proteomes" id="UP001596406"/>
    </source>
</evidence>
<name>A0ABD5U466_9EURY</name>